<dbReference type="SUPFAM" id="SSF52172">
    <property type="entry name" value="CheY-like"/>
    <property type="match status" value="1"/>
</dbReference>
<dbReference type="FunFam" id="3.30.70.270:FF:000001">
    <property type="entry name" value="Diguanylate cyclase domain protein"/>
    <property type="match status" value="1"/>
</dbReference>
<dbReference type="GO" id="GO:0071732">
    <property type="term" value="P:cellular response to nitric oxide"/>
    <property type="evidence" value="ECO:0007669"/>
    <property type="project" value="UniProtKB-ARBA"/>
</dbReference>
<protein>
    <submittedName>
        <fullName evidence="5">EAL domain-containing protein</fullName>
    </submittedName>
</protein>
<gene>
    <name evidence="5" type="ORF">H9L24_15875</name>
</gene>
<feature type="domain" description="PAC" evidence="2">
    <location>
        <begin position="358"/>
        <end position="410"/>
    </location>
</feature>
<dbReference type="Gene3D" id="3.20.20.450">
    <property type="entry name" value="EAL domain"/>
    <property type="match status" value="1"/>
</dbReference>
<dbReference type="InterPro" id="IPR000014">
    <property type="entry name" value="PAS"/>
</dbReference>
<dbReference type="InterPro" id="IPR029787">
    <property type="entry name" value="Nucleotide_cyclase"/>
</dbReference>
<name>A0A7H0HD66_9BURK</name>
<dbReference type="GO" id="GO:0071111">
    <property type="term" value="F:cyclic-guanylate-specific phosphodiesterase activity"/>
    <property type="evidence" value="ECO:0007669"/>
    <property type="project" value="UniProtKB-EC"/>
</dbReference>
<dbReference type="Pfam" id="PF13426">
    <property type="entry name" value="PAS_9"/>
    <property type="match status" value="1"/>
</dbReference>
<dbReference type="PANTHER" id="PTHR44757">
    <property type="entry name" value="DIGUANYLATE CYCLASE DGCP"/>
    <property type="match status" value="1"/>
</dbReference>
<dbReference type="PROSITE" id="PS50887">
    <property type="entry name" value="GGDEF"/>
    <property type="match status" value="1"/>
</dbReference>
<dbReference type="NCBIfam" id="TIGR00254">
    <property type="entry name" value="GGDEF"/>
    <property type="match status" value="1"/>
</dbReference>
<dbReference type="InterPro" id="IPR052155">
    <property type="entry name" value="Biofilm_reg_signaling"/>
</dbReference>
<dbReference type="Gene3D" id="3.30.70.270">
    <property type="match status" value="1"/>
</dbReference>
<dbReference type="SUPFAM" id="SSF55785">
    <property type="entry name" value="PYP-like sensor domain (PAS domain)"/>
    <property type="match status" value="2"/>
</dbReference>
<evidence type="ECO:0000313" key="6">
    <source>
        <dbReference type="Proteomes" id="UP000516057"/>
    </source>
</evidence>
<dbReference type="SMART" id="SM00086">
    <property type="entry name" value="PAC"/>
    <property type="match status" value="1"/>
</dbReference>
<feature type="domain" description="GGDEF" evidence="4">
    <location>
        <begin position="442"/>
        <end position="580"/>
    </location>
</feature>
<sequence length="845" mass="92733">MSVSVLLIEGDANHAAAIAQALAGARPGWRTVAAATLAQACGLLQAGAAAAPFDAVLAAQHLADGTALDLLALLGDIPALIAVPEGGEAHAAHALRRGFFDFAVQDPRGAYLQVLPEQVEAAITRSAGLRERRRVEAELERTSALLAEKTRALEVTLASVSQGITNVDAEGRIRVHNQRYLELLDLPPALLEGEPPAEQIVKFQTERGDFGPQFDLIEPGARGYVASEYAAHGGRLQVPDVYLRRTPAGRYIEVRTRMVPGGGRVRTFTDVTDYLSIQEALRQSEARWRSLTQLSSDWFWEQDAEFRFVRFDGSTEREQGTPDVQLYGLTRWEVPHTGVTEAQWRAHRAQLEAHEVFHDFEMQRTAPDGSTVWASVSGEPIFDAEGRFTGYRGVARNITERKRAEAEIQRLAFYDDLTGLPNRRLLMDRLEQATRLGARDGAHGALLFLDLDNFKGINDTMGHEWGDGLLVQVAERLSACVRASDTVARLGGDEFVVVLQGLHALEAEAAALAEAVAQKILATLNQPYDVRGRTMHSTPSIGIVLFCGTEQPVPELLQRADLAMYQAKSRGRNMLCFFDLGMQAAATARSALEADIRAGLQRDEFLLHYQRVVDADGAMLGAEALVRWRHSERGMVPPGEFIAVAEQTGLILPLGRRVLREACQQLAQWAREPACAHWTLSVNVSAQEFRHPGFVQQVLDVIAETQADPRRLKLELTESLLLHDVEDTIARMRMLRARGVGLSLDDFGTGYSSLSYLKRLPLSQLKIDQSFVRDVLTDPSDAAIACTVVALANSLGLDVVAEGVESDGQRDFLLRNGCRRFQGYLFGRPGPASALRAADTEPPSR</sequence>
<evidence type="ECO:0000259" key="2">
    <source>
        <dbReference type="PROSITE" id="PS50113"/>
    </source>
</evidence>
<dbReference type="AlphaFoldDB" id="A0A7H0HD66"/>
<dbReference type="SUPFAM" id="SSF55073">
    <property type="entry name" value="Nucleotide cyclase"/>
    <property type="match status" value="1"/>
</dbReference>
<evidence type="ECO:0000259" key="4">
    <source>
        <dbReference type="PROSITE" id="PS50887"/>
    </source>
</evidence>
<dbReference type="InterPro" id="IPR000160">
    <property type="entry name" value="GGDEF_dom"/>
</dbReference>
<evidence type="ECO:0000256" key="1">
    <source>
        <dbReference type="ARBA" id="ARBA00051114"/>
    </source>
</evidence>
<accession>A0A7H0HD66</accession>
<dbReference type="InterPro" id="IPR001610">
    <property type="entry name" value="PAC"/>
</dbReference>
<dbReference type="SUPFAM" id="SSF141868">
    <property type="entry name" value="EAL domain-like"/>
    <property type="match status" value="1"/>
</dbReference>
<dbReference type="InterPro" id="IPR035919">
    <property type="entry name" value="EAL_sf"/>
</dbReference>
<dbReference type="PROSITE" id="PS50113">
    <property type="entry name" value="PAC"/>
    <property type="match status" value="1"/>
</dbReference>
<evidence type="ECO:0000313" key="5">
    <source>
        <dbReference type="EMBL" id="QNP58482.1"/>
    </source>
</evidence>
<dbReference type="CDD" id="cd01949">
    <property type="entry name" value="GGDEF"/>
    <property type="match status" value="1"/>
</dbReference>
<dbReference type="PANTHER" id="PTHR44757:SF2">
    <property type="entry name" value="BIOFILM ARCHITECTURE MAINTENANCE PROTEIN MBAA"/>
    <property type="match status" value="1"/>
</dbReference>
<dbReference type="InterPro" id="IPR011006">
    <property type="entry name" value="CheY-like_superfamily"/>
</dbReference>
<comment type="catalytic activity">
    <reaction evidence="1">
        <text>3',3'-c-di-GMP + H2O = 5'-phosphoguanylyl(3'-&gt;5')guanosine + H(+)</text>
        <dbReference type="Rhea" id="RHEA:24902"/>
        <dbReference type="ChEBI" id="CHEBI:15377"/>
        <dbReference type="ChEBI" id="CHEBI:15378"/>
        <dbReference type="ChEBI" id="CHEBI:58754"/>
        <dbReference type="ChEBI" id="CHEBI:58805"/>
        <dbReference type="EC" id="3.1.4.52"/>
    </reaction>
    <physiologicalReaction direction="left-to-right" evidence="1">
        <dbReference type="Rhea" id="RHEA:24903"/>
    </physiologicalReaction>
</comment>
<dbReference type="SMART" id="SM00052">
    <property type="entry name" value="EAL"/>
    <property type="match status" value="1"/>
</dbReference>
<dbReference type="Pfam" id="PF12860">
    <property type="entry name" value="PAS_7"/>
    <property type="match status" value="1"/>
</dbReference>
<dbReference type="InterPro" id="IPR000700">
    <property type="entry name" value="PAS-assoc_C"/>
</dbReference>
<dbReference type="CDD" id="cd00130">
    <property type="entry name" value="PAS"/>
    <property type="match status" value="1"/>
</dbReference>
<dbReference type="PROSITE" id="PS50883">
    <property type="entry name" value="EAL"/>
    <property type="match status" value="1"/>
</dbReference>
<dbReference type="RefSeq" id="WP_187735469.1">
    <property type="nucleotide sequence ID" value="NZ_CP060790.1"/>
</dbReference>
<dbReference type="InterPro" id="IPR043128">
    <property type="entry name" value="Rev_trsase/Diguanyl_cyclase"/>
</dbReference>
<dbReference type="FunFam" id="3.20.20.450:FF:000001">
    <property type="entry name" value="Cyclic di-GMP phosphodiesterase yahA"/>
    <property type="match status" value="1"/>
</dbReference>
<reference evidence="5 6" key="1">
    <citation type="submission" date="2020-08" db="EMBL/GenBank/DDBJ databases">
        <title>Genome sequence of Acidovorax monticola KACC 19171T.</title>
        <authorList>
            <person name="Hyun D.-W."/>
            <person name="Bae J.-W."/>
        </authorList>
    </citation>
    <scope>NUCLEOTIDE SEQUENCE [LARGE SCALE GENOMIC DNA]</scope>
    <source>
        <strain evidence="5 6">KACC 19171</strain>
    </source>
</reference>
<organism evidence="5 6">
    <name type="scientific">Paenacidovorax monticola</name>
    <dbReference type="NCBI Taxonomy" id="1926868"/>
    <lineage>
        <taxon>Bacteria</taxon>
        <taxon>Pseudomonadati</taxon>
        <taxon>Pseudomonadota</taxon>
        <taxon>Betaproteobacteria</taxon>
        <taxon>Burkholderiales</taxon>
        <taxon>Comamonadaceae</taxon>
        <taxon>Paenacidovorax</taxon>
    </lineage>
</organism>
<dbReference type="Proteomes" id="UP000516057">
    <property type="component" value="Chromosome"/>
</dbReference>
<dbReference type="CDD" id="cd01948">
    <property type="entry name" value="EAL"/>
    <property type="match status" value="1"/>
</dbReference>
<dbReference type="NCBIfam" id="TIGR00229">
    <property type="entry name" value="sensory_box"/>
    <property type="match status" value="1"/>
</dbReference>
<dbReference type="KEGG" id="amon:H9L24_15875"/>
<dbReference type="Pfam" id="PF00990">
    <property type="entry name" value="GGDEF"/>
    <property type="match status" value="1"/>
</dbReference>
<dbReference type="SMART" id="SM00267">
    <property type="entry name" value="GGDEF"/>
    <property type="match status" value="1"/>
</dbReference>
<dbReference type="Pfam" id="PF00563">
    <property type="entry name" value="EAL"/>
    <property type="match status" value="1"/>
</dbReference>
<dbReference type="InterPro" id="IPR001633">
    <property type="entry name" value="EAL_dom"/>
</dbReference>
<evidence type="ECO:0000259" key="3">
    <source>
        <dbReference type="PROSITE" id="PS50883"/>
    </source>
</evidence>
<dbReference type="InterPro" id="IPR035965">
    <property type="entry name" value="PAS-like_dom_sf"/>
</dbReference>
<keyword evidence="6" id="KW-1185">Reference proteome</keyword>
<dbReference type="Gene3D" id="3.30.450.20">
    <property type="entry name" value="PAS domain"/>
    <property type="match status" value="2"/>
</dbReference>
<proteinExistence type="predicted"/>
<dbReference type="EMBL" id="CP060790">
    <property type="protein sequence ID" value="QNP58482.1"/>
    <property type="molecule type" value="Genomic_DNA"/>
</dbReference>
<feature type="domain" description="EAL" evidence="3">
    <location>
        <begin position="589"/>
        <end position="843"/>
    </location>
</feature>